<dbReference type="Gene3D" id="3.10.450.50">
    <property type="match status" value="1"/>
</dbReference>
<dbReference type="Pfam" id="PF12680">
    <property type="entry name" value="SnoaL_2"/>
    <property type="match status" value="1"/>
</dbReference>
<dbReference type="Proteomes" id="UP000320707">
    <property type="component" value="Unassembled WGS sequence"/>
</dbReference>
<evidence type="ECO:0000259" key="1">
    <source>
        <dbReference type="Pfam" id="PF12680"/>
    </source>
</evidence>
<evidence type="ECO:0000313" key="3">
    <source>
        <dbReference type="Proteomes" id="UP000320707"/>
    </source>
</evidence>
<dbReference type="SUPFAM" id="SSF54427">
    <property type="entry name" value="NTF2-like"/>
    <property type="match status" value="1"/>
</dbReference>
<dbReference type="EMBL" id="SRMI01000001">
    <property type="protein sequence ID" value="TVY79148.1"/>
    <property type="molecule type" value="Genomic_DNA"/>
</dbReference>
<dbReference type="AlphaFoldDB" id="A0A559LUU7"/>
<proteinExistence type="predicted"/>
<feature type="domain" description="SnoaL-like" evidence="1">
    <location>
        <begin position="5"/>
        <end position="113"/>
    </location>
</feature>
<protein>
    <recommendedName>
        <fullName evidence="1">SnoaL-like domain-containing protein</fullName>
    </recommendedName>
</protein>
<evidence type="ECO:0000313" key="2">
    <source>
        <dbReference type="EMBL" id="TVY79148.1"/>
    </source>
</evidence>
<sequence>MNYDDYIASYNSPDENAKAVFFTEDVIVESPVAKFHSRQELLDSLAAAHKFAKEELRPINVVRQGDFIMAELDAAFSAFEDDPNNFFHPFKKGECRAWRFFAVYKLRNDKISELRLAFWPGGWEIPAF</sequence>
<organism evidence="2 3">
    <name type="scientific">Fusarium oxysporum f. sp. cubense</name>
    <dbReference type="NCBI Taxonomy" id="61366"/>
    <lineage>
        <taxon>Eukaryota</taxon>
        <taxon>Fungi</taxon>
        <taxon>Dikarya</taxon>
        <taxon>Ascomycota</taxon>
        <taxon>Pezizomycotina</taxon>
        <taxon>Sordariomycetes</taxon>
        <taxon>Hypocreomycetidae</taxon>
        <taxon>Hypocreales</taxon>
        <taxon>Nectriaceae</taxon>
        <taxon>Fusarium</taxon>
        <taxon>Fusarium oxysporum species complex</taxon>
    </lineage>
</organism>
<name>A0A559LUU7_FUSOC</name>
<gene>
    <name evidence="2" type="ORF">Focb16_v008196</name>
</gene>
<dbReference type="InterPro" id="IPR032710">
    <property type="entry name" value="NTF2-like_dom_sf"/>
</dbReference>
<comment type="caution">
    <text evidence="2">The sequence shown here is derived from an EMBL/GenBank/DDBJ whole genome shotgun (WGS) entry which is preliminary data.</text>
</comment>
<dbReference type="InterPro" id="IPR037401">
    <property type="entry name" value="SnoaL-like"/>
</dbReference>
<reference evidence="2 3" key="1">
    <citation type="journal article" date="2019" name="Microbiol. Resour. Announc.">
        <title>High-quality draft genome sequence of Fusarium oxysporum f. sp. cubense strain 160527, a causal agent of Panama disease.</title>
        <authorList>
            <person name="Asai S."/>
            <person name="Ayukawa Y."/>
            <person name="Gan P."/>
            <person name="Masuda S."/>
            <person name="Komatsu K."/>
            <person name="Shirasu K."/>
            <person name="Arie T."/>
        </authorList>
    </citation>
    <scope>NUCLEOTIDE SEQUENCE [LARGE SCALE GENOMIC DNA]</scope>
    <source>
        <strain evidence="2 3">160527</strain>
    </source>
</reference>
<accession>A0A559LUU7</accession>